<dbReference type="PANTHER" id="PTHR48061:SF12">
    <property type="entry name" value="DISEASE RESISTANCE LIKE PROTEIN"/>
    <property type="match status" value="1"/>
</dbReference>
<comment type="similarity">
    <text evidence="2">Belongs to the RLP family.</text>
</comment>
<feature type="domain" description="Leucine-rich repeat-containing N-terminal plant-type" evidence="14">
    <location>
        <begin position="30"/>
        <end position="72"/>
    </location>
</feature>
<dbReference type="InterPro" id="IPR055414">
    <property type="entry name" value="LRR_R13L4/SHOC2-like"/>
</dbReference>
<dbReference type="GO" id="GO:0005886">
    <property type="term" value="C:plasma membrane"/>
    <property type="evidence" value="ECO:0007669"/>
    <property type="project" value="UniProtKB-SubCell"/>
</dbReference>
<evidence type="ECO:0000259" key="14">
    <source>
        <dbReference type="Pfam" id="PF08263"/>
    </source>
</evidence>
<dbReference type="InterPro" id="IPR046956">
    <property type="entry name" value="RLP23-like"/>
</dbReference>
<dbReference type="SMART" id="SM00369">
    <property type="entry name" value="LRR_TYP"/>
    <property type="match status" value="6"/>
</dbReference>
<evidence type="ECO:0000313" key="16">
    <source>
        <dbReference type="EMBL" id="RID47214.1"/>
    </source>
</evidence>
<gene>
    <name evidence="16" type="ORF">BRARA_I03832</name>
</gene>
<evidence type="ECO:0000256" key="10">
    <source>
        <dbReference type="ARBA" id="ARBA00023170"/>
    </source>
</evidence>
<feature type="signal peptide" evidence="13">
    <location>
        <begin position="1"/>
        <end position="20"/>
    </location>
</feature>
<dbReference type="Gene3D" id="3.80.10.10">
    <property type="entry name" value="Ribonuclease Inhibitor"/>
    <property type="match status" value="2"/>
</dbReference>
<dbReference type="PRINTS" id="PR00019">
    <property type="entry name" value="LEURICHRPT"/>
</dbReference>
<accession>A0A397Y656</accession>
<dbReference type="EMBL" id="CM010636">
    <property type="protein sequence ID" value="RID47214.1"/>
    <property type="molecule type" value="Genomic_DNA"/>
</dbReference>
<evidence type="ECO:0000256" key="4">
    <source>
        <dbReference type="ARBA" id="ARBA00022614"/>
    </source>
</evidence>
<dbReference type="AlphaFoldDB" id="A0A397Y656"/>
<dbReference type="Pfam" id="PF08263">
    <property type="entry name" value="LRRNT_2"/>
    <property type="match status" value="1"/>
</dbReference>
<dbReference type="SMART" id="SM00365">
    <property type="entry name" value="LRR_SD22"/>
    <property type="match status" value="4"/>
</dbReference>
<dbReference type="InterPro" id="IPR003591">
    <property type="entry name" value="Leu-rich_rpt_typical-subtyp"/>
</dbReference>
<feature type="transmembrane region" description="Helical" evidence="12">
    <location>
        <begin position="801"/>
        <end position="828"/>
    </location>
</feature>
<keyword evidence="4" id="KW-0433">Leucine-rich repeat</keyword>
<evidence type="ECO:0000256" key="6">
    <source>
        <dbReference type="ARBA" id="ARBA00022729"/>
    </source>
</evidence>
<proteinExistence type="inferred from homology"/>
<reference evidence="16 17" key="1">
    <citation type="submission" date="2018-06" db="EMBL/GenBank/DDBJ databases">
        <title>WGS assembly of Brassica rapa FPsc.</title>
        <authorList>
            <person name="Bowman J."/>
            <person name="Kohchi T."/>
            <person name="Yamato K."/>
            <person name="Jenkins J."/>
            <person name="Shu S."/>
            <person name="Ishizaki K."/>
            <person name="Yamaoka S."/>
            <person name="Nishihama R."/>
            <person name="Nakamura Y."/>
            <person name="Berger F."/>
            <person name="Adam C."/>
            <person name="Aki S."/>
            <person name="Althoff F."/>
            <person name="Araki T."/>
            <person name="Arteaga-Vazquez M."/>
            <person name="Balasubrmanian S."/>
            <person name="Bauer D."/>
            <person name="Boehm C."/>
            <person name="Briginshaw L."/>
            <person name="Caballero-Perez J."/>
            <person name="Catarino B."/>
            <person name="Chen F."/>
            <person name="Chiyoda S."/>
            <person name="Chovatia M."/>
            <person name="Davies K."/>
            <person name="Delmans M."/>
            <person name="Demura T."/>
            <person name="Dierschke T."/>
            <person name="Dolan L."/>
            <person name="Dorantes-Acosta A."/>
            <person name="Eklund D."/>
            <person name="Florent S."/>
            <person name="Flores-Sandoval E."/>
            <person name="Fujiyama A."/>
            <person name="Fukuzawa H."/>
            <person name="Galik B."/>
            <person name="Grimanelli D."/>
            <person name="Grimwood J."/>
            <person name="Grossniklaus U."/>
            <person name="Hamada T."/>
            <person name="Haseloff J."/>
            <person name="Hetherington A."/>
            <person name="Higo A."/>
            <person name="Hirakawa Y."/>
            <person name="Hundley H."/>
            <person name="Ikeda Y."/>
            <person name="Inoue K."/>
            <person name="Inoue S."/>
            <person name="Ishida S."/>
            <person name="Jia Q."/>
            <person name="Kakita M."/>
            <person name="Kanazawa T."/>
            <person name="Kawai Y."/>
            <person name="Kawashima T."/>
            <person name="Kennedy M."/>
            <person name="Kinose K."/>
            <person name="Kinoshita T."/>
            <person name="Kohara Y."/>
            <person name="Koide E."/>
            <person name="Komatsu K."/>
            <person name="Kopischke S."/>
            <person name="Kubo M."/>
            <person name="Kyozuka J."/>
            <person name="Lagercrantz U."/>
            <person name="Lin S."/>
            <person name="Lindquist E."/>
            <person name="Lipzen A."/>
            <person name="Lu C."/>
            <person name="Luna E."/>
            <person name="Martienssen R."/>
            <person name="Minamino N."/>
            <person name="Mizutani M."/>
            <person name="Mizutani M."/>
            <person name="Mochizuki N."/>
            <person name="Monte I."/>
            <person name="Mosher R."/>
            <person name="Nagasaki H."/>
            <person name="Nakagami H."/>
            <person name="Naramoto S."/>
            <person name="Nishitani K."/>
            <person name="Ohtani M."/>
            <person name="Okamoto T."/>
            <person name="Okumura M."/>
            <person name="Phillips J."/>
            <person name="Pollak B."/>
            <person name="Reinders A."/>
            <person name="Roevekamp M."/>
            <person name="Sano R."/>
            <person name="Sawa S."/>
            <person name="Schmid M."/>
            <person name="Shirakawa M."/>
            <person name="Solano R."/>
            <person name="Spunde A."/>
            <person name="Suetsugu N."/>
            <person name="Sugano S."/>
            <person name="Sugiyama A."/>
            <person name="Sun R."/>
            <person name="Suzuki Y."/>
            <person name="Takenaka M."/>
            <person name="Takezawa D."/>
            <person name="Tomogane H."/>
            <person name="Tsuzuki M."/>
            <person name="Ueda T."/>
            <person name="Umeda M."/>
            <person name="Ward J."/>
            <person name="Watanabe Y."/>
            <person name="Yazaki K."/>
            <person name="Yokoyama R."/>
            <person name="Yoshitake Y."/>
            <person name="Yotsui I."/>
            <person name="Zachgo S."/>
            <person name="Schmutz J."/>
        </authorList>
    </citation>
    <scope>NUCLEOTIDE SEQUENCE [LARGE SCALE GENOMIC DNA]</scope>
    <source>
        <strain evidence="17">cv. B-3</strain>
    </source>
</reference>
<evidence type="ECO:0000256" key="3">
    <source>
        <dbReference type="ARBA" id="ARBA00022475"/>
    </source>
</evidence>
<keyword evidence="5 12" id="KW-0812">Transmembrane</keyword>
<evidence type="ECO:0000256" key="1">
    <source>
        <dbReference type="ARBA" id="ARBA00004251"/>
    </source>
</evidence>
<evidence type="ECO:0000256" key="8">
    <source>
        <dbReference type="ARBA" id="ARBA00022989"/>
    </source>
</evidence>
<evidence type="ECO:0000256" key="9">
    <source>
        <dbReference type="ARBA" id="ARBA00023136"/>
    </source>
</evidence>
<keyword evidence="3" id="KW-1003">Cell membrane</keyword>
<evidence type="ECO:0000256" key="7">
    <source>
        <dbReference type="ARBA" id="ARBA00022737"/>
    </source>
</evidence>
<keyword evidence="7" id="KW-0677">Repeat</keyword>
<evidence type="ECO:0000259" key="15">
    <source>
        <dbReference type="Pfam" id="PF23598"/>
    </source>
</evidence>
<name>A0A397Y656_BRACM</name>
<keyword evidence="9 12" id="KW-0472">Membrane</keyword>
<dbReference type="Pfam" id="PF13855">
    <property type="entry name" value="LRR_8"/>
    <property type="match status" value="1"/>
</dbReference>
<dbReference type="FunFam" id="3.80.10.10:FF:000095">
    <property type="entry name" value="LRR receptor-like serine/threonine-protein kinase GSO1"/>
    <property type="match status" value="1"/>
</dbReference>
<organism evidence="16 17">
    <name type="scientific">Brassica campestris</name>
    <name type="common">Field mustard</name>
    <dbReference type="NCBI Taxonomy" id="3711"/>
    <lineage>
        <taxon>Eukaryota</taxon>
        <taxon>Viridiplantae</taxon>
        <taxon>Streptophyta</taxon>
        <taxon>Embryophyta</taxon>
        <taxon>Tracheophyta</taxon>
        <taxon>Spermatophyta</taxon>
        <taxon>Magnoliopsida</taxon>
        <taxon>eudicotyledons</taxon>
        <taxon>Gunneridae</taxon>
        <taxon>Pentapetalae</taxon>
        <taxon>rosids</taxon>
        <taxon>malvids</taxon>
        <taxon>Brassicales</taxon>
        <taxon>Brassicaceae</taxon>
        <taxon>Brassiceae</taxon>
        <taxon>Brassica</taxon>
    </lineage>
</organism>
<evidence type="ECO:0000256" key="13">
    <source>
        <dbReference type="SAM" id="SignalP"/>
    </source>
</evidence>
<evidence type="ECO:0000256" key="2">
    <source>
        <dbReference type="ARBA" id="ARBA00009592"/>
    </source>
</evidence>
<dbReference type="Pfam" id="PF23598">
    <property type="entry name" value="LRR_14"/>
    <property type="match status" value="1"/>
</dbReference>
<keyword evidence="8 12" id="KW-1133">Transmembrane helix</keyword>
<dbReference type="FunFam" id="3.80.10.10:FF:000213">
    <property type="entry name" value="Tyrosine-sulfated glycopeptide receptor 1"/>
    <property type="match status" value="1"/>
</dbReference>
<dbReference type="PANTHER" id="PTHR48061">
    <property type="entry name" value="LEUCINE-RICH REPEAT RECEPTOR PROTEIN KINASE EMS1-LIKE-RELATED"/>
    <property type="match status" value="1"/>
</dbReference>
<dbReference type="Pfam" id="PF00560">
    <property type="entry name" value="LRR_1"/>
    <property type="match status" value="2"/>
</dbReference>
<dbReference type="SUPFAM" id="SSF52058">
    <property type="entry name" value="L domain-like"/>
    <property type="match status" value="3"/>
</dbReference>
<keyword evidence="10" id="KW-0675">Receptor</keyword>
<feature type="domain" description="Disease resistance R13L4/SHOC-2-like LRR" evidence="15">
    <location>
        <begin position="93"/>
        <end position="327"/>
    </location>
</feature>
<evidence type="ECO:0000256" key="5">
    <source>
        <dbReference type="ARBA" id="ARBA00022692"/>
    </source>
</evidence>
<evidence type="ECO:0000256" key="12">
    <source>
        <dbReference type="SAM" id="Phobius"/>
    </source>
</evidence>
<dbReference type="InterPro" id="IPR001611">
    <property type="entry name" value="Leu-rich_rpt"/>
</dbReference>
<comment type="subcellular location">
    <subcellularLocation>
        <location evidence="1">Cell membrane</location>
        <topology evidence="1">Single-pass type I membrane protein</topology>
    </subcellularLocation>
</comment>
<evidence type="ECO:0000256" key="11">
    <source>
        <dbReference type="ARBA" id="ARBA00023180"/>
    </source>
</evidence>
<keyword evidence="6 13" id="KW-0732">Signal</keyword>
<dbReference type="PROSITE" id="PS51450">
    <property type="entry name" value="LRR"/>
    <property type="match status" value="2"/>
</dbReference>
<protein>
    <submittedName>
        <fullName evidence="16">Uncharacterized protein</fullName>
    </submittedName>
</protein>
<dbReference type="InterPro" id="IPR032675">
    <property type="entry name" value="LRR_dom_sf"/>
</dbReference>
<sequence>MIVWSSFLVFSLSYSILAFASSPAKHLCRPDQRDALWEFKTEFHFSGMAPNEKTQRWLNNTDCCFWDGVSCDLKTGNVVDLDLFGSSLNGSLLSNSGLFKLQHLQSLNLSSNNLAGFLPDSIGNLKHLTVLQLYGCGFFGNIPSSIGNLSYLTHLDLQGNGFTGELPESMGKLNRLTKLLLSTSKLSGNFHHALLNLTELTWIDLRSNNLEGNLPSNMSSFSKLVHFDVGSNSFSGSIPSSLFTIPSLIHLNLEKNSFSGPLEFWNISSSSLPSKLDTLTLGGNNLNGPIPGFISKLVWLSYLDLSSWNTGRSTVDFSSFLHLKSLVLLDLSYLNTRSLLELSLFSKLVSLSVLDLSGNHLKISSNLHLPSPLGSLSLASCNISEFPNFLRTQTYLYYLDISANQIKGRVPDWLWIRLDLDPSLYPLYCLVTLLIQGNEIAVFSQTSLFHSLSQELVFFSASDNQFSGEIPTTICGLVSLDTLLLSNNGFIGSIPRCFKSFNTMLSLLHLRNNNLSGKFPEESISVGLISLDVSGNQLSGELPRSLMNCTRLEFLNVEDNMFNDTFPSWLSLLPDLQFLVLRSNEFHGPLYSLSFPRLRIFDISKNIFTGVMPLDYFANWSAMSSVAYVTDNKQERFMGTSFSNYHKSVVLAIKGSEMELLGNGFRMYKTIDVSGNRLEGDIPQSIGLLKGLIVLNMSNNAFTGHIPTSLSNLTNLQSLDLSENRLSGNIPPELGKLSFLALMNFSNNMLEGPIPRGTQIQSQNSSSFAENPGLCGAPLHETCGGGGEEVYEIVKEENDQVLSWIAVGIAYVPGVFCGLTIGHILTLYKPYWFMRIFHSFA</sequence>
<feature type="chain" id="PRO_5017240216" evidence="13">
    <location>
        <begin position="21"/>
        <end position="841"/>
    </location>
</feature>
<dbReference type="Proteomes" id="UP000264353">
    <property type="component" value="Chromosome A9"/>
</dbReference>
<keyword evidence="11" id="KW-0325">Glycoprotein</keyword>
<evidence type="ECO:0000313" key="17">
    <source>
        <dbReference type="Proteomes" id="UP000264353"/>
    </source>
</evidence>
<dbReference type="InterPro" id="IPR013210">
    <property type="entry name" value="LRR_N_plant-typ"/>
</dbReference>